<evidence type="ECO:0000313" key="1">
    <source>
        <dbReference type="EMBL" id="MBX43402.1"/>
    </source>
</evidence>
<organism evidence="1">
    <name type="scientific">Rhizophora mucronata</name>
    <name type="common">Asiatic mangrove</name>
    <dbReference type="NCBI Taxonomy" id="61149"/>
    <lineage>
        <taxon>Eukaryota</taxon>
        <taxon>Viridiplantae</taxon>
        <taxon>Streptophyta</taxon>
        <taxon>Embryophyta</taxon>
        <taxon>Tracheophyta</taxon>
        <taxon>Spermatophyta</taxon>
        <taxon>Magnoliopsida</taxon>
        <taxon>eudicotyledons</taxon>
        <taxon>Gunneridae</taxon>
        <taxon>Pentapetalae</taxon>
        <taxon>rosids</taxon>
        <taxon>fabids</taxon>
        <taxon>Malpighiales</taxon>
        <taxon>Rhizophoraceae</taxon>
        <taxon>Rhizophora</taxon>
    </lineage>
</organism>
<accession>A0A2P2NLM2</accession>
<reference evidence="1" key="1">
    <citation type="submission" date="2018-02" db="EMBL/GenBank/DDBJ databases">
        <title>Rhizophora mucronata_Transcriptome.</title>
        <authorList>
            <person name="Meera S.P."/>
            <person name="Sreeshan A."/>
            <person name="Augustine A."/>
        </authorList>
    </citation>
    <scope>NUCLEOTIDE SEQUENCE</scope>
    <source>
        <tissue evidence="1">Leaf</tissue>
    </source>
</reference>
<protein>
    <submittedName>
        <fullName evidence="1">Uncharacterized protein</fullName>
    </submittedName>
</protein>
<name>A0A2P2NLM2_RHIMU</name>
<proteinExistence type="predicted"/>
<sequence>MKSSGFKPYCSTQINLQKLRSVTVYHKTLQFFHQIITKVQPVLQ</sequence>
<dbReference type="AlphaFoldDB" id="A0A2P2NLM2"/>
<dbReference type="EMBL" id="GGEC01062918">
    <property type="protein sequence ID" value="MBX43402.1"/>
    <property type="molecule type" value="Transcribed_RNA"/>
</dbReference>